<dbReference type="Proteomes" id="UP001497482">
    <property type="component" value="Chromosome 12"/>
</dbReference>
<dbReference type="InterPro" id="IPR003123">
    <property type="entry name" value="VPS9"/>
</dbReference>
<organism evidence="9 10">
    <name type="scientific">Knipowitschia caucasica</name>
    <name type="common">Caucasian dwarf goby</name>
    <name type="synonym">Pomatoschistus caucasicus</name>
    <dbReference type="NCBI Taxonomy" id="637954"/>
    <lineage>
        <taxon>Eukaryota</taxon>
        <taxon>Metazoa</taxon>
        <taxon>Chordata</taxon>
        <taxon>Craniata</taxon>
        <taxon>Vertebrata</taxon>
        <taxon>Euteleostomi</taxon>
        <taxon>Actinopterygii</taxon>
        <taxon>Neopterygii</taxon>
        <taxon>Teleostei</taxon>
        <taxon>Neoteleostei</taxon>
        <taxon>Acanthomorphata</taxon>
        <taxon>Gobiaria</taxon>
        <taxon>Gobiiformes</taxon>
        <taxon>Gobioidei</taxon>
        <taxon>Gobiidae</taxon>
        <taxon>Gobiinae</taxon>
        <taxon>Knipowitschia</taxon>
    </lineage>
</organism>
<dbReference type="PROSITE" id="PS51205">
    <property type="entry name" value="VPS9"/>
    <property type="match status" value="1"/>
</dbReference>
<keyword evidence="10" id="KW-1185">Reference proteome</keyword>
<evidence type="ECO:0000313" key="9">
    <source>
        <dbReference type="EMBL" id="CAL1576637.1"/>
    </source>
</evidence>
<evidence type="ECO:0000259" key="8">
    <source>
        <dbReference type="PROSITE" id="PS51205"/>
    </source>
</evidence>
<accession>A0AAV2JKQ7</accession>
<feature type="compositionally biased region" description="Pro residues" evidence="6">
    <location>
        <begin position="32"/>
        <end position="45"/>
    </location>
</feature>
<feature type="domain" description="VPS9" evidence="8">
    <location>
        <begin position="665"/>
        <end position="809"/>
    </location>
</feature>
<dbReference type="PROSITE" id="PS50200">
    <property type="entry name" value="RA"/>
    <property type="match status" value="1"/>
</dbReference>
<evidence type="ECO:0000256" key="5">
    <source>
        <dbReference type="ARBA" id="ARBA00022999"/>
    </source>
</evidence>
<dbReference type="GO" id="GO:0016192">
    <property type="term" value="P:vesicle-mediated transport"/>
    <property type="evidence" value="ECO:0007669"/>
    <property type="project" value="InterPro"/>
</dbReference>
<dbReference type="Pfam" id="PF02204">
    <property type="entry name" value="VPS9"/>
    <property type="match status" value="1"/>
</dbReference>
<proteinExistence type="inferred from homology"/>
<evidence type="ECO:0000256" key="1">
    <source>
        <dbReference type="ARBA" id="ARBA00004496"/>
    </source>
</evidence>
<feature type="compositionally biased region" description="Basic and acidic residues" evidence="6">
    <location>
        <begin position="426"/>
        <end position="437"/>
    </location>
</feature>
<gene>
    <name evidence="9" type="ORF">KC01_LOCUS8054</name>
</gene>
<feature type="compositionally biased region" description="Basic and acidic residues" evidence="6">
    <location>
        <begin position="354"/>
        <end position="366"/>
    </location>
</feature>
<keyword evidence="4" id="KW-0963">Cytoplasm</keyword>
<feature type="region of interest" description="Disordered" evidence="6">
    <location>
        <begin position="277"/>
        <end position="534"/>
    </location>
</feature>
<dbReference type="InterPro" id="IPR045046">
    <property type="entry name" value="Vps9-like"/>
</dbReference>
<feature type="region of interest" description="Disordered" evidence="6">
    <location>
        <begin position="929"/>
        <end position="968"/>
    </location>
</feature>
<evidence type="ECO:0008006" key="11">
    <source>
        <dbReference type="Google" id="ProtNLM"/>
    </source>
</evidence>
<dbReference type="SUPFAM" id="SSF55550">
    <property type="entry name" value="SH2 domain"/>
    <property type="match status" value="1"/>
</dbReference>
<dbReference type="InterPro" id="IPR000159">
    <property type="entry name" value="RA_dom"/>
</dbReference>
<evidence type="ECO:0000256" key="3">
    <source>
        <dbReference type="ARBA" id="ARBA00022468"/>
    </source>
</evidence>
<feature type="region of interest" description="Disordered" evidence="6">
    <location>
        <begin position="1"/>
        <end position="91"/>
    </location>
</feature>
<evidence type="ECO:0000256" key="4">
    <source>
        <dbReference type="ARBA" id="ARBA00022490"/>
    </source>
</evidence>
<evidence type="ECO:0000256" key="2">
    <source>
        <dbReference type="ARBA" id="ARBA00006919"/>
    </source>
</evidence>
<dbReference type="GO" id="GO:0005085">
    <property type="term" value="F:guanyl-nucleotide exchange factor activity"/>
    <property type="evidence" value="ECO:0007669"/>
    <property type="project" value="InterPro"/>
</dbReference>
<reference evidence="9 10" key="1">
    <citation type="submission" date="2024-04" db="EMBL/GenBank/DDBJ databases">
        <authorList>
            <person name="Waldvogel A.-M."/>
            <person name="Schoenle A."/>
        </authorList>
    </citation>
    <scope>NUCLEOTIDE SEQUENCE [LARGE SCALE GENOMIC DNA]</scope>
</reference>
<comment type="subcellular location">
    <subcellularLocation>
        <location evidence="1">Cytoplasm</location>
    </subcellularLocation>
</comment>
<protein>
    <recommendedName>
        <fullName evidence="11">Ras and Rab interactor 3</fullName>
    </recommendedName>
</protein>
<comment type="similarity">
    <text evidence="2">Belongs to the RIN (Ras interaction/interference) family.</text>
</comment>
<dbReference type="GO" id="GO:0005829">
    <property type="term" value="C:cytosol"/>
    <property type="evidence" value="ECO:0007669"/>
    <property type="project" value="TreeGrafter"/>
</dbReference>
<sequence length="968" mass="106587">MMEAALVADPGQPGPLIALSSLPTPASRPLRPKPPPPPPPTPKPAPNLSRSPSLPPPSTPKTPCFNPPPNLPPPLSPTPASPTSPVQQNDASLTAKICSTSESNFTFDPLTNETAALSLVDRLQQTDSIWQLKGLSQEEVCCILKEEQPGVFLVQCAEETAVTLSVRTPDLQGPAVLTLTVRQQGAFLHLDGSFLLFDNIIKLVSFYFVSRDVLPLSLRLPQAITTATKREELEVIAAAGKDFWTSEKHQQSKKHCSGEEQSGIYLHLNPVIVLENPKTRDKPEASTYKPEYTSCQNVTSPPPLHNGEAPEKVNAEPKVQNKPHVEMKYKRPPPRPPSVSSGAGLLFATPLQTAEKKDESKLENAKKAMPMMSAPSRPPIPRAPLRDSRKSSNRERAERMEDEKDGGEQCERIGPMESGCQQQQEETGKDASEDKHKSSLSAKKPSRPVPPPRRKPQSTELAACPNQAGAGGGGLGRSYPPAGRRPDVSLYSPQGGAVLVTDPDSASTSSTEDEVETQEQSRCVESRSPKAGVKRTPTTVILDRARHRLSTVLTGLISHDRRLTQRIVELARDPSSYFGNLVKEHRTFTLETMSRHSTSPELLQEIRQMMTQLKSYLLQSTELHSMMEPQHQYAQDKLESIAEVALCKSVLKPLREPIYQCLEKLHRDSGSFEKLSLNQSIVLGSTTTALGVTTSVPETSSMEKISIKLSNLHLEYSPQRKIEMLLKACKIIYDSMAVTSSGRAHGADDFLPVMMYVLARSNLSNLQLDVEYMMELMDPALTLGEGSYYLTTTYGALEHIKTFDQQRTATRQLSREVQDSIHRWERRRTLNKETPNQASVRDFLTVCCPIMGENPRTLGVLPTTTVEQLSEQCASRFKQDISDQDSYILSVVIDDEQRPLGLTEVALSVKKSCQPGAYCFVYHPKDQPVAPVHSGPTDPPPEECTSLGEIEAPDPTEEGTEEDSLISL</sequence>
<keyword evidence="5" id="KW-0727">SH2 domain</keyword>
<dbReference type="GO" id="GO:0007165">
    <property type="term" value="P:signal transduction"/>
    <property type="evidence" value="ECO:0007669"/>
    <property type="project" value="InterPro"/>
</dbReference>
<dbReference type="Pfam" id="PF00788">
    <property type="entry name" value="RA"/>
    <property type="match status" value="1"/>
</dbReference>
<feature type="compositionally biased region" description="Pro residues" evidence="6">
    <location>
        <begin position="53"/>
        <end position="82"/>
    </location>
</feature>
<feature type="domain" description="Ras-associating" evidence="7">
    <location>
        <begin position="856"/>
        <end position="927"/>
    </location>
</feature>
<dbReference type="PANTHER" id="PTHR23101">
    <property type="entry name" value="RAB GDP/GTP EXCHANGE FACTOR"/>
    <property type="match status" value="1"/>
</dbReference>
<evidence type="ECO:0000256" key="6">
    <source>
        <dbReference type="SAM" id="MobiDB-lite"/>
    </source>
</evidence>
<dbReference type="InterPro" id="IPR036860">
    <property type="entry name" value="SH2_dom_sf"/>
</dbReference>
<dbReference type="GO" id="GO:0005096">
    <property type="term" value="F:GTPase activator activity"/>
    <property type="evidence" value="ECO:0007669"/>
    <property type="project" value="UniProtKB-KW"/>
</dbReference>
<dbReference type="FunFam" id="1.20.1050.80:FF:000002">
    <property type="entry name" value="Ras and Rab interactor 2"/>
    <property type="match status" value="1"/>
</dbReference>
<keyword evidence="3" id="KW-0343">GTPase activation</keyword>
<name>A0AAV2JKQ7_KNICA</name>
<dbReference type="GO" id="GO:0030139">
    <property type="term" value="C:endocytic vesicle"/>
    <property type="evidence" value="ECO:0007669"/>
    <property type="project" value="TreeGrafter"/>
</dbReference>
<feature type="compositionally biased region" description="Basic and acidic residues" evidence="6">
    <location>
        <begin position="384"/>
        <end position="411"/>
    </location>
</feature>
<evidence type="ECO:0000259" key="7">
    <source>
        <dbReference type="PROSITE" id="PS50200"/>
    </source>
</evidence>
<feature type="compositionally biased region" description="Acidic residues" evidence="6">
    <location>
        <begin position="951"/>
        <end position="968"/>
    </location>
</feature>
<evidence type="ECO:0000313" key="10">
    <source>
        <dbReference type="Proteomes" id="UP001497482"/>
    </source>
</evidence>
<dbReference type="GO" id="GO:0031267">
    <property type="term" value="F:small GTPase binding"/>
    <property type="evidence" value="ECO:0007669"/>
    <property type="project" value="TreeGrafter"/>
</dbReference>
<dbReference type="AlphaFoldDB" id="A0AAV2JKQ7"/>
<dbReference type="SUPFAM" id="SSF109993">
    <property type="entry name" value="VPS9 domain"/>
    <property type="match status" value="1"/>
</dbReference>
<dbReference type="EMBL" id="OZ035834">
    <property type="protein sequence ID" value="CAL1576637.1"/>
    <property type="molecule type" value="Genomic_DNA"/>
</dbReference>
<dbReference type="Gene3D" id="3.30.505.10">
    <property type="entry name" value="SH2 domain"/>
    <property type="match status" value="1"/>
</dbReference>
<dbReference type="Gene3D" id="1.20.1050.80">
    <property type="entry name" value="VPS9 domain"/>
    <property type="match status" value="1"/>
</dbReference>
<dbReference type="SMART" id="SM00167">
    <property type="entry name" value="VPS9"/>
    <property type="match status" value="1"/>
</dbReference>
<dbReference type="PANTHER" id="PTHR23101:SF58">
    <property type="entry name" value="RAS AND RAB INTERACTOR 3"/>
    <property type="match status" value="1"/>
</dbReference>
<dbReference type="Pfam" id="PF23268">
    <property type="entry name" value="RIN1"/>
    <property type="match status" value="1"/>
</dbReference>
<dbReference type="InterPro" id="IPR037191">
    <property type="entry name" value="VPS9_dom_sf"/>
</dbReference>